<organism evidence="2 3">
    <name type="scientific">Mycena metata</name>
    <dbReference type="NCBI Taxonomy" id="1033252"/>
    <lineage>
        <taxon>Eukaryota</taxon>
        <taxon>Fungi</taxon>
        <taxon>Dikarya</taxon>
        <taxon>Basidiomycota</taxon>
        <taxon>Agaricomycotina</taxon>
        <taxon>Agaricomycetes</taxon>
        <taxon>Agaricomycetidae</taxon>
        <taxon>Agaricales</taxon>
        <taxon>Marasmiineae</taxon>
        <taxon>Mycenaceae</taxon>
        <taxon>Mycena</taxon>
    </lineage>
</organism>
<accession>A0AAD7JGQ7</accession>
<proteinExistence type="predicted"/>
<protein>
    <submittedName>
        <fullName evidence="2">Uncharacterized protein</fullName>
    </submittedName>
</protein>
<comment type="caution">
    <text evidence="2">The sequence shown here is derived from an EMBL/GenBank/DDBJ whole genome shotgun (WGS) entry which is preliminary data.</text>
</comment>
<keyword evidence="1" id="KW-0812">Transmembrane</keyword>
<feature type="transmembrane region" description="Helical" evidence="1">
    <location>
        <begin position="12"/>
        <end position="33"/>
    </location>
</feature>
<keyword evidence="1" id="KW-1133">Transmembrane helix</keyword>
<sequence>MSGSRGDGQREGGFGFGPGLALALVRAVLWTWTRRLRRAPMQMWRLSRRVTRATASLQVLVLQTREQAVDEGILTLLLLPLARVPLICRIGRRELGEGEDVGPVFVLHGREQVADEAEVLAHRGPARSRFKEASRGCGGGGHPCPRAHAPQASLDNVRVSASV</sequence>
<evidence type="ECO:0000313" key="3">
    <source>
        <dbReference type="Proteomes" id="UP001215598"/>
    </source>
</evidence>
<name>A0AAD7JGQ7_9AGAR</name>
<gene>
    <name evidence="2" type="ORF">B0H16DRAFT_529227</name>
</gene>
<dbReference type="AlphaFoldDB" id="A0AAD7JGQ7"/>
<evidence type="ECO:0000256" key="1">
    <source>
        <dbReference type="SAM" id="Phobius"/>
    </source>
</evidence>
<evidence type="ECO:0000313" key="2">
    <source>
        <dbReference type="EMBL" id="KAJ7762196.1"/>
    </source>
</evidence>
<keyword evidence="3" id="KW-1185">Reference proteome</keyword>
<keyword evidence="1" id="KW-0472">Membrane</keyword>
<dbReference type="EMBL" id="JARKIB010000033">
    <property type="protein sequence ID" value="KAJ7762196.1"/>
    <property type="molecule type" value="Genomic_DNA"/>
</dbReference>
<reference evidence="2" key="1">
    <citation type="submission" date="2023-03" db="EMBL/GenBank/DDBJ databases">
        <title>Massive genome expansion in bonnet fungi (Mycena s.s.) driven by repeated elements and novel gene families across ecological guilds.</title>
        <authorList>
            <consortium name="Lawrence Berkeley National Laboratory"/>
            <person name="Harder C.B."/>
            <person name="Miyauchi S."/>
            <person name="Viragh M."/>
            <person name="Kuo A."/>
            <person name="Thoen E."/>
            <person name="Andreopoulos B."/>
            <person name="Lu D."/>
            <person name="Skrede I."/>
            <person name="Drula E."/>
            <person name="Henrissat B."/>
            <person name="Morin E."/>
            <person name="Kohler A."/>
            <person name="Barry K."/>
            <person name="LaButti K."/>
            <person name="Morin E."/>
            <person name="Salamov A."/>
            <person name="Lipzen A."/>
            <person name="Mereny Z."/>
            <person name="Hegedus B."/>
            <person name="Baldrian P."/>
            <person name="Stursova M."/>
            <person name="Weitz H."/>
            <person name="Taylor A."/>
            <person name="Grigoriev I.V."/>
            <person name="Nagy L.G."/>
            <person name="Martin F."/>
            <person name="Kauserud H."/>
        </authorList>
    </citation>
    <scope>NUCLEOTIDE SEQUENCE</scope>
    <source>
        <strain evidence="2">CBHHK182m</strain>
    </source>
</reference>
<dbReference type="Proteomes" id="UP001215598">
    <property type="component" value="Unassembled WGS sequence"/>
</dbReference>